<comment type="caution">
    <text evidence="3">The sequence shown here is derived from an EMBL/GenBank/DDBJ whole genome shotgun (WGS) entry which is preliminary data.</text>
</comment>
<dbReference type="AlphaFoldDB" id="A0AAD4PLQ2"/>
<reference evidence="3" key="1">
    <citation type="journal article" date="2021" name="Mol. Ecol. Resour.">
        <title>Phylogenomic analyses of the genus Drosophila reveals genomic signals of climate adaptation.</title>
        <authorList>
            <person name="Li F."/>
            <person name="Rane R.V."/>
            <person name="Luria V."/>
            <person name="Xiong Z."/>
            <person name="Chen J."/>
            <person name="Li Z."/>
            <person name="Catullo R.A."/>
            <person name="Griffin P.C."/>
            <person name="Schiffer M."/>
            <person name="Pearce S."/>
            <person name="Lee S.F."/>
            <person name="McElroy K."/>
            <person name="Stocker A."/>
            <person name="Shirriffs J."/>
            <person name="Cockerell F."/>
            <person name="Coppin C."/>
            <person name="Sgro C.M."/>
            <person name="Karger A."/>
            <person name="Cain J.W."/>
            <person name="Weber J.A."/>
            <person name="Santpere G."/>
            <person name="Kirschner M.W."/>
            <person name="Hoffmann A.A."/>
            <person name="Oakeshott J.G."/>
            <person name="Zhang G."/>
        </authorList>
    </citation>
    <scope>NUCLEOTIDE SEQUENCE</scope>
    <source>
        <strain evidence="3">BGI-SZ-2011g</strain>
    </source>
</reference>
<evidence type="ECO:0000256" key="2">
    <source>
        <dbReference type="SAM" id="Phobius"/>
    </source>
</evidence>
<feature type="region of interest" description="Disordered" evidence="1">
    <location>
        <begin position="67"/>
        <end position="88"/>
    </location>
</feature>
<keyword evidence="2" id="KW-1133">Transmembrane helix</keyword>
<evidence type="ECO:0000256" key="1">
    <source>
        <dbReference type="SAM" id="MobiDB-lite"/>
    </source>
</evidence>
<accession>A0AAD4PLQ2</accession>
<sequence>MGNTALEKSSASSGSLVRLPAVGRPAVGTVELGLGDENISSSGRRSSRTRVLSRLLSQKRMRDVFLQASTPSSTNGTRSTPTSPLVEWSTPEVEAEHGQLNANTEQMDFRKSISRVQLNFSFFLSLYLLIFFSLFLFCFDAVVWCIKF</sequence>
<dbReference type="EMBL" id="JAJJHW010001127">
    <property type="protein sequence ID" value="KAH8376830.1"/>
    <property type="molecule type" value="Genomic_DNA"/>
</dbReference>
<feature type="transmembrane region" description="Helical" evidence="2">
    <location>
        <begin position="120"/>
        <end position="146"/>
    </location>
</feature>
<organism evidence="3 4">
    <name type="scientific">Drosophila rubida</name>
    <dbReference type="NCBI Taxonomy" id="30044"/>
    <lineage>
        <taxon>Eukaryota</taxon>
        <taxon>Metazoa</taxon>
        <taxon>Ecdysozoa</taxon>
        <taxon>Arthropoda</taxon>
        <taxon>Hexapoda</taxon>
        <taxon>Insecta</taxon>
        <taxon>Pterygota</taxon>
        <taxon>Neoptera</taxon>
        <taxon>Endopterygota</taxon>
        <taxon>Diptera</taxon>
        <taxon>Brachycera</taxon>
        <taxon>Muscomorpha</taxon>
        <taxon>Ephydroidea</taxon>
        <taxon>Drosophilidae</taxon>
        <taxon>Drosophila</taxon>
    </lineage>
</organism>
<protein>
    <submittedName>
        <fullName evidence="3">Uncharacterized protein</fullName>
    </submittedName>
</protein>
<feature type="compositionally biased region" description="Polar residues" evidence="1">
    <location>
        <begin position="67"/>
        <end position="83"/>
    </location>
</feature>
<evidence type="ECO:0000313" key="3">
    <source>
        <dbReference type="EMBL" id="KAH8376830.1"/>
    </source>
</evidence>
<evidence type="ECO:0000313" key="4">
    <source>
        <dbReference type="Proteomes" id="UP001200034"/>
    </source>
</evidence>
<keyword evidence="4" id="KW-1185">Reference proteome</keyword>
<keyword evidence="2" id="KW-0812">Transmembrane</keyword>
<dbReference type="Proteomes" id="UP001200034">
    <property type="component" value="Unassembled WGS sequence"/>
</dbReference>
<proteinExistence type="predicted"/>
<feature type="non-terminal residue" evidence="3">
    <location>
        <position position="148"/>
    </location>
</feature>
<gene>
    <name evidence="3" type="ORF">KR093_001535</name>
</gene>
<name>A0AAD4PLQ2_9MUSC</name>
<keyword evidence="2" id="KW-0472">Membrane</keyword>